<dbReference type="InterPro" id="IPR009956">
    <property type="entry name" value="Post-segregation_anti-tox_CcdA"/>
</dbReference>
<comment type="caution">
    <text evidence="2">The sequence shown here is derived from an EMBL/GenBank/DDBJ whole genome shotgun (WGS) entry which is preliminary data.</text>
</comment>
<evidence type="ECO:0000313" key="3">
    <source>
        <dbReference type="Proteomes" id="UP001595897"/>
    </source>
</evidence>
<keyword evidence="1" id="KW-1277">Toxin-antitoxin system</keyword>
<proteinExistence type="predicted"/>
<name>A0ABV9LZ28_9ALTE</name>
<protein>
    <submittedName>
        <fullName evidence="2">Type II toxin-antitoxin system CcdA family antitoxin</fullName>
    </submittedName>
</protein>
<dbReference type="EMBL" id="JBHSGU010000005">
    <property type="protein sequence ID" value="MFC4700885.1"/>
    <property type="molecule type" value="Genomic_DNA"/>
</dbReference>
<dbReference type="Proteomes" id="UP001595897">
    <property type="component" value="Unassembled WGS sequence"/>
</dbReference>
<accession>A0ABV9LZ28</accession>
<keyword evidence="3" id="KW-1185">Reference proteome</keyword>
<sequence length="76" mass="8716">MRQKVSCNTTVSRHLLNEAKLLNIRLSEVFEDALCKAVAQKQKERWLKQNAEAIRKHNESISKNGTFSEQIGQFGD</sequence>
<gene>
    <name evidence="2" type="ORF">ACFO4O_11995</name>
</gene>
<reference evidence="3" key="1">
    <citation type="journal article" date="2019" name="Int. J. Syst. Evol. Microbiol.">
        <title>The Global Catalogue of Microorganisms (GCM) 10K type strain sequencing project: providing services to taxonomists for standard genome sequencing and annotation.</title>
        <authorList>
            <consortium name="The Broad Institute Genomics Platform"/>
            <consortium name="The Broad Institute Genome Sequencing Center for Infectious Disease"/>
            <person name="Wu L."/>
            <person name="Ma J."/>
        </authorList>
    </citation>
    <scope>NUCLEOTIDE SEQUENCE [LARGE SCALE GENOMIC DNA]</scope>
    <source>
        <strain evidence="3">KACC 12507</strain>
    </source>
</reference>
<evidence type="ECO:0000313" key="2">
    <source>
        <dbReference type="EMBL" id="MFC4700885.1"/>
    </source>
</evidence>
<dbReference type="RefSeq" id="WP_382408830.1">
    <property type="nucleotide sequence ID" value="NZ_JBHSGU010000005.1"/>
</dbReference>
<evidence type="ECO:0000256" key="1">
    <source>
        <dbReference type="ARBA" id="ARBA00022649"/>
    </source>
</evidence>
<organism evidence="2 3">
    <name type="scientific">Glaciecola siphonariae</name>
    <dbReference type="NCBI Taxonomy" id="521012"/>
    <lineage>
        <taxon>Bacteria</taxon>
        <taxon>Pseudomonadati</taxon>
        <taxon>Pseudomonadota</taxon>
        <taxon>Gammaproteobacteria</taxon>
        <taxon>Alteromonadales</taxon>
        <taxon>Alteromonadaceae</taxon>
        <taxon>Glaciecola</taxon>
    </lineage>
</organism>
<dbReference type="Pfam" id="PF07362">
    <property type="entry name" value="CcdA"/>
    <property type="match status" value="1"/>
</dbReference>